<evidence type="ECO:0000313" key="11">
    <source>
        <dbReference type="EMBL" id="SDI01903.1"/>
    </source>
</evidence>
<keyword evidence="6" id="KW-0680">Restriction system</keyword>
<dbReference type="GO" id="GO:0009007">
    <property type="term" value="F:site-specific DNA-methyltransferase (adenine-specific) activity"/>
    <property type="evidence" value="ECO:0007669"/>
    <property type="project" value="UniProtKB-EC"/>
</dbReference>
<keyword evidence="4" id="KW-0808">Transferase</keyword>
<evidence type="ECO:0000256" key="3">
    <source>
        <dbReference type="ARBA" id="ARBA00022603"/>
    </source>
</evidence>
<protein>
    <recommendedName>
        <fullName evidence="2">site-specific DNA-methyltransferase (adenine-specific)</fullName>
        <ecNumber evidence="2">2.1.1.72</ecNumber>
    </recommendedName>
</protein>
<dbReference type="PANTHER" id="PTHR42933">
    <property type="entry name" value="SLR6095 PROTEIN"/>
    <property type="match status" value="1"/>
</dbReference>
<dbReference type="EC" id="2.1.1.72" evidence="2"/>
<name>A0A1G8H5L5_9FLAO</name>
<keyword evidence="5" id="KW-0949">S-adenosyl-L-methionine</keyword>
<dbReference type="SUPFAM" id="SSF116734">
    <property type="entry name" value="DNA methylase specificity domain"/>
    <property type="match status" value="1"/>
</dbReference>
<comment type="catalytic activity">
    <reaction evidence="8">
        <text>a 2'-deoxyadenosine in DNA + S-adenosyl-L-methionine = an N(6)-methyl-2'-deoxyadenosine in DNA + S-adenosyl-L-homocysteine + H(+)</text>
        <dbReference type="Rhea" id="RHEA:15197"/>
        <dbReference type="Rhea" id="RHEA-COMP:12418"/>
        <dbReference type="Rhea" id="RHEA-COMP:12419"/>
        <dbReference type="ChEBI" id="CHEBI:15378"/>
        <dbReference type="ChEBI" id="CHEBI:57856"/>
        <dbReference type="ChEBI" id="CHEBI:59789"/>
        <dbReference type="ChEBI" id="CHEBI:90615"/>
        <dbReference type="ChEBI" id="CHEBI:90616"/>
        <dbReference type="EC" id="2.1.1.72"/>
    </reaction>
</comment>
<dbReference type="InterPro" id="IPR003356">
    <property type="entry name" value="DNA_methylase_A-5"/>
</dbReference>
<dbReference type="GO" id="GO:0003677">
    <property type="term" value="F:DNA binding"/>
    <property type="evidence" value="ECO:0007669"/>
    <property type="project" value="UniProtKB-KW"/>
</dbReference>
<dbReference type="EMBL" id="FNDB01000020">
    <property type="protein sequence ID" value="SDI01903.1"/>
    <property type="molecule type" value="Genomic_DNA"/>
</dbReference>
<dbReference type="InterPro" id="IPR044946">
    <property type="entry name" value="Restrct_endonuc_typeI_TRD_sf"/>
</dbReference>
<dbReference type="Gene3D" id="3.30.565.10">
    <property type="entry name" value="Histidine kinase-like ATPase, C-terminal domain"/>
    <property type="match status" value="1"/>
</dbReference>
<accession>A0A1G8H5L5</accession>
<sequence>MREQNFNIKEVNEISNQVWGIFDILRGSISTEDFIVIFFFLSAHKDNLLVEARNSEYIGDINYDVIDCIYRNDNYKRLIEVYGPIIKSMPSQKLEQILDFLIGLNQNEIKEHFSEIFDNLLYRFSAAQGKSSGEFIQPVEISRFIMNLADLPDNATVYNPFAGLASFGTFLNKSQRYYGQEINPRTWALGKLRLMAHELDDSNFSLDDSIEHWNNFGEFDLIVSTPPFGMKIPNHLSNENGLTLERYIIERSLNRLPKNGKLICVVSQGFLFRGGKEQRFREELVKNGLIDTIISLPSGLLKHTGIPTCIVVFKKSQSHNGFIRIVNANDFVISKGPRDKRLEDIKLSKMIAQDSENEFVKFVSIDKICNADYNLNVQRYFAKEFHGVVLVPEIAEFFRGTSASKGEYGKFIRIRDLKDDVVDCILNLESIEKKELHLHGIRKIEESCLLLATRWKTLKPTFFEFEGEPIYIANDIIALKIDETKVDIYYLINELHADYVGEQMGSYRTTGVIPIIKKEDLFNVRIQLLSIQEQKAKVSGILELSEQIKKLQRDKEQILKGIDKQEVESSTSLSHILGKPLLSIGSSLDIIQDALAKVDINWKQVMVSERKKFTLEDAFTSISKNLDFIQSLVDENKSIINISHFEITDINLLTFIKNYTKNASNSSKDNVQIILDIHNDVLEQFGKKIMVNANEQKLTMVLNNIIDNAKHHGFLDTNKNYKISIELVPFTETVEVAEKLNYDILESESYIEVKISNNGKPSPKDFKLEDYIRKNFGAGNTKNKGLGGYEINEIIKSHNNGRKALNIFSADVDSEYNTTISFLLPIIQIN</sequence>
<dbReference type="GO" id="GO:0008170">
    <property type="term" value="F:N-methyltransferase activity"/>
    <property type="evidence" value="ECO:0007669"/>
    <property type="project" value="InterPro"/>
</dbReference>
<dbReference type="STRING" id="178355.SAMN04488062_12032"/>
<organism evidence="11 12">
    <name type="scientific">Flavobacterium omnivorum</name>
    <dbReference type="NCBI Taxonomy" id="178355"/>
    <lineage>
        <taxon>Bacteria</taxon>
        <taxon>Pseudomonadati</taxon>
        <taxon>Bacteroidota</taxon>
        <taxon>Flavobacteriia</taxon>
        <taxon>Flavobacteriales</taxon>
        <taxon>Flavobacteriaceae</taxon>
        <taxon>Flavobacterium</taxon>
    </lineage>
</organism>
<dbReference type="GO" id="GO:0032259">
    <property type="term" value="P:methylation"/>
    <property type="evidence" value="ECO:0007669"/>
    <property type="project" value="UniProtKB-KW"/>
</dbReference>
<dbReference type="AlphaFoldDB" id="A0A1G8H5L5"/>
<keyword evidence="12" id="KW-1185">Reference proteome</keyword>
<gene>
    <name evidence="11" type="ORF">SAMN04488062_12032</name>
</gene>
<dbReference type="Gene3D" id="3.90.220.20">
    <property type="entry name" value="DNA methylase specificity domains"/>
    <property type="match status" value="1"/>
</dbReference>
<dbReference type="GO" id="GO:0009307">
    <property type="term" value="P:DNA restriction-modification system"/>
    <property type="evidence" value="ECO:0007669"/>
    <property type="project" value="UniProtKB-KW"/>
</dbReference>
<evidence type="ECO:0000256" key="6">
    <source>
        <dbReference type="ARBA" id="ARBA00022747"/>
    </source>
</evidence>
<evidence type="ECO:0000313" key="12">
    <source>
        <dbReference type="Proteomes" id="UP000199274"/>
    </source>
</evidence>
<dbReference type="SUPFAM" id="SSF53335">
    <property type="entry name" value="S-adenosyl-L-methionine-dependent methyltransferases"/>
    <property type="match status" value="1"/>
</dbReference>
<dbReference type="SUPFAM" id="SSF55874">
    <property type="entry name" value="ATPase domain of HSP90 chaperone/DNA topoisomerase II/histidine kinase"/>
    <property type="match status" value="1"/>
</dbReference>
<evidence type="ECO:0000256" key="8">
    <source>
        <dbReference type="ARBA" id="ARBA00047942"/>
    </source>
</evidence>
<feature type="coiled-coil region" evidence="9">
    <location>
        <begin position="541"/>
        <end position="568"/>
    </location>
</feature>
<dbReference type="Proteomes" id="UP000199274">
    <property type="component" value="Unassembled WGS sequence"/>
</dbReference>
<dbReference type="Pfam" id="PF02384">
    <property type="entry name" value="N6_Mtase"/>
    <property type="match status" value="1"/>
</dbReference>
<evidence type="ECO:0000256" key="1">
    <source>
        <dbReference type="ARBA" id="ARBA00006594"/>
    </source>
</evidence>
<dbReference type="PRINTS" id="PR00507">
    <property type="entry name" value="N12N6MTFRASE"/>
</dbReference>
<keyword evidence="9" id="KW-0175">Coiled coil</keyword>
<evidence type="ECO:0000259" key="10">
    <source>
        <dbReference type="Pfam" id="PF02384"/>
    </source>
</evidence>
<dbReference type="OrthoDB" id="9814572at2"/>
<evidence type="ECO:0000256" key="4">
    <source>
        <dbReference type="ARBA" id="ARBA00022679"/>
    </source>
</evidence>
<dbReference type="InterPro" id="IPR029063">
    <property type="entry name" value="SAM-dependent_MTases_sf"/>
</dbReference>
<dbReference type="Gene3D" id="3.40.50.150">
    <property type="entry name" value="Vaccinia Virus protein VP39"/>
    <property type="match status" value="1"/>
</dbReference>
<dbReference type="InterPro" id="IPR036890">
    <property type="entry name" value="HATPase_C_sf"/>
</dbReference>
<dbReference type="InterPro" id="IPR051537">
    <property type="entry name" value="DNA_Adenine_Mtase"/>
</dbReference>
<evidence type="ECO:0000256" key="5">
    <source>
        <dbReference type="ARBA" id="ARBA00022691"/>
    </source>
</evidence>
<comment type="similarity">
    <text evidence="1">Belongs to the N(4)/N(6)-methyltransferase family.</text>
</comment>
<dbReference type="PANTHER" id="PTHR42933:SF3">
    <property type="entry name" value="TYPE I RESTRICTION ENZYME MJAVIII METHYLASE SUBUNIT"/>
    <property type="match status" value="1"/>
</dbReference>
<dbReference type="RefSeq" id="WP_091258939.1">
    <property type="nucleotide sequence ID" value="NZ_FNDB01000020.1"/>
</dbReference>
<evidence type="ECO:0000256" key="7">
    <source>
        <dbReference type="ARBA" id="ARBA00023125"/>
    </source>
</evidence>
<proteinExistence type="inferred from homology"/>
<reference evidence="12" key="1">
    <citation type="submission" date="2016-10" db="EMBL/GenBank/DDBJ databases">
        <authorList>
            <person name="Varghese N."/>
            <person name="Submissions S."/>
        </authorList>
    </citation>
    <scope>NUCLEOTIDE SEQUENCE [LARGE SCALE GENOMIC DNA]</scope>
    <source>
        <strain evidence="12">CGMCC 1.2747</strain>
    </source>
</reference>
<keyword evidence="3" id="KW-0489">Methyltransferase</keyword>
<feature type="domain" description="DNA methylase adenine-specific" evidence="10">
    <location>
        <begin position="110"/>
        <end position="383"/>
    </location>
</feature>
<keyword evidence="7" id="KW-0238">DNA-binding</keyword>
<evidence type="ECO:0000256" key="2">
    <source>
        <dbReference type="ARBA" id="ARBA00011900"/>
    </source>
</evidence>
<evidence type="ECO:0000256" key="9">
    <source>
        <dbReference type="SAM" id="Coils"/>
    </source>
</evidence>